<protein>
    <submittedName>
        <fullName evidence="2">Uncharacterized protein</fullName>
    </submittedName>
</protein>
<proteinExistence type="predicted"/>
<dbReference type="GeneID" id="19466532"/>
<dbReference type="KEGG" id="glz:GLAREA_07479"/>
<evidence type="ECO:0000313" key="3">
    <source>
        <dbReference type="Proteomes" id="UP000016922"/>
    </source>
</evidence>
<feature type="region of interest" description="Disordered" evidence="1">
    <location>
        <begin position="23"/>
        <end position="46"/>
    </location>
</feature>
<dbReference type="EMBL" id="KE145359">
    <property type="protein sequence ID" value="EPE32346.1"/>
    <property type="molecule type" value="Genomic_DNA"/>
</dbReference>
<sequence length="70" mass="7781">MKLQAKEVEAAQKGSLHLFQLRPTAAELRRDDSGTGKRGSGKGYKSTDHNTAILSCSWRCTQSCSRNQKR</sequence>
<dbReference type="AlphaFoldDB" id="S3DJX6"/>
<dbReference type="HOGENOM" id="CLU_2757997_0_0_1"/>
<accession>S3DJX6</accession>
<dbReference type="RefSeq" id="XP_008080358.1">
    <property type="nucleotide sequence ID" value="XM_008082167.1"/>
</dbReference>
<organism evidence="2 3">
    <name type="scientific">Glarea lozoyensis (strain ATCC 20868 / MF5171)</name>
    <dbReference type="NCBI Taxonomy" id="1116229"/>
    <lineage>
        <taxon>Eukaryota</taxon>
        <taxon>Fungi</taxon>
        <taxon>Dikarya</taxon>
        <taxon>Ascomycota</taxon>
        <taxon>Pezizomycotina</taxon>
        <taxon>Leotiomycetes</taxon>
        <taxon>Helotiales</taxon>
        <taxon>Helotiaceae</taxon>
        <taxon>Glarea</taxon>
    </lineage>
</organism>
<dbReference type="Proteomes" id="UP000016922">
    <property type="component" value="Unassembled WGS sequence"/>
</dbReference>
<reference evidence="2 3" key="1">
    <citation type="journal article" date="2013" name="BMC Genomics">
        <title>Genomics-driven discovery of the pneumocandin biosynthetic gene cluster in the fungus Glarea lozoyensis.</title>
        <authorList>
            <person name="Chen L."/>
            <person name="Yue Q."/>
            <person name="Zhang X."/>
            <person name="Xiang M."/>
            <person name="Wang C."/>
            <person name="Li S."/>
            <person name="Che Y."/>
            <person name="Ortiz-Lopez F.J."/>
            <person name="Bills G.F."/>
            <person name="Liu X."/>
            <person name="An Z."/>
        </authorList>
    </citation>
    <scope>NUCLEOTIDE SEQUENCE [LARGE SCALE GENOMIC DNA]</scope>
    <source>
        <strain evidence="3">ATCC 20868 / MF5171</strain>
    </source>
</reference>
<evidence type="ECO:0000313" key="2">
    <source>
        <dbReference type="EMBL" id="EPE32346.1"/>
    </source>
</evidence>
<evidence type="ECO:0000256" key="1">
    <source>
        <dbReference type="SAM" id="MobiDB-lite"/>
    </source>
</evidence>
<gene>
    <name evidence="2" type="ORF">GLAREA_07479</name>
</gene>
<keyword evidence="3" id="KW-1185">Reference proteome</keyword>
<name>S3DJX6_GLAL2</name>